<organism evidence="4 5">
    <name type="scientific">Methermicoccus shengliensis</name>
    <dbReference type="NCBI Taxonomy" id="660064"/>
    <lineage>
        <taxon>Archaea</taxon>
        <taxon>Methanobacteriati</taxon>
        <taxon>Methanobacteriota</taxon>
        <taxon>Stenosarchaea group</taxon>
        <taxon>Methanomicrobia</taxon>
        <taxon>Methanosarcinales</taxon>
        <taxon>Methermicoccaceae</taxon>
        <taxon>Methermicoccus</taxon>
    </lineage>
</organism>
<dbReference type="RefSeq" id="WP_042686583.1">
    <property type="nucleotide sequence ID" value="NZ_DUIH01000014.1"/>
</dbReference>
<sequence>MELSERGRLILVLLVEVGLLSIISESALMALTSLLGALVLGVEGMHLWLRARGLTVDVRHTLEKNVLVQHSSTTVRFVVHGTGRCTNALITLSPSAGLKPQSPPVQRVTIGEGKDVEISYTLRGQKRGRWAVGTLTCELDDALGLFVWRKRWRVEEAVEVYVKMGGELTRSEGMGGIRRRRARSPTASSGTKRWAPGVGEVRRFSPGDSLRWIDWKLTAKIQRPMVKQPERIPEAQLVLMLDISKSMETGSGAVLEAAIEAAAIVYGLCAARGIPMAMLTFKESKPTQLIPTGAGKHQELQITRELSHINGEAGGKTPGGKTPSPLITTDELSMLRKFVLSSALHDPEVACFFERIQPFVESIMAWKDVSSLELYQAMTDIVKRGKLQTKVVVITSLMLETTPLFESLRLARYNGFEIVLAALSPKLSGQMEEYQLFKEKLRILGCIPDIRIFEIESMGELAQLSSIVD</sequence>
<comment type="caution">
    <text evidence="4">The sequence shown here is derived from an EMBL/GenBank/DDBJ whole genome shotgun (WGS) entry which is preliminary data.</text>
</comment>
<dbReference type="Pfam" id="PF01882">
    <property type="entry name" value="DUF58"/>
    <property type="match status" value="1"/>
</dbReference>
<dbReference type="Proteomes" id="UP000600363">
    <property type="component" value="Unassembled WGS sequence"/>
</dbReference>
<proteinExistence type="predicted"/>
<dbReference type="PANTHER" id="PTHR34351">
    <property type="entry name" value="SLR1927 PROTEIN-RELATED"/>
    <property type="match status" value="1"/>
</dbReference>
<protein>
    <submittedName>
        <fullName evidence="4">DUF58 domain-containing protein</fullName>
    </submittedName>
</protein>
<feature type="region of interest" description="Disordered" evidence="1">
    <location>
        <begin position="175"/>
        <end position="194"/>
    </location>
</feature>
<gene>
    <name evidence="4" type="ORF">HA299_04490</name>
</gene>
<feature type="transmembrane region" description="Helical" evidence="2">
    <location>
        <begin position="7"/>
        <end position="24"/>
    </location>
</feature>
<reference evidence="4" key="1">
    <citation type="journal article" date="2020" name="bioRxiv">
        <title>A rank-normalized archaeal taxonomy based on genome phylogeny resolves widespread incomplete and uneven classifications.</title>
        <authorList>
            <person name="Rinke C."/>
            <person name="Chuvochina M."/>
            <person name="Mussig A.J."/>
            <person name="Chaumeil P.-A."/>
            <person name="Waite D.W."/>
            <person name="Whitman W.B."/>
            <person name="Parks D.H."/>
            <person name="Hugenholtz P."/>
        </authorList>
    </citation>
    <scope>NUCLEOTIDE SEQUENCE</scope>
    <source>
        <strain evidence="4">UBA12518</strain>
    </source>
</reference>
<dbReference type="InterPro" id="IPR002881">
    <property type="entry name" value="DUF58"/>
</dbReference>
<keyword evidence="2" id="KW-0812">Transmembrane</keyword>
<dbReference type="EMBL" id="DUIH01000014">
    <property type="protein sequence ID" value="HIH69861.1"/>
    <property type="molecule type" value="Genomic_DNA"/>
</dbReference>
<name>A0A832RYU7_9EURY</name>
<dbReference type="PANTHER" id="PTHR34351:SF1">
    <property type="entry name" value="SLR1927 PROTEIN"/>
    <property type="match status" value="1"/>
</dbReference>
<accession>A0A832RYU7</accession>
<keyword evidence="2" id="KW-0472">Membrane</keyword>
<evidence type="ECO:0000313" key="5">
    <source>
        <dbReference type="Proteomes" id="UP000600363"/>
    </source>
</evidence>
<evidence type="ECO:0000256" key="1">
    <source>
        <dbReference type="SAM" id="MobiDB-lite"/>
    </source>
</evidence>
<evidence type="ECO:0000259" key="3">
    <source>
        <dbReference type="Pfam" id="PF01882"/>
    </source>
</evidence>
<evidence type="ECO:0000313" key="4">
    <source>
        <dbReference type="EMBL" id="HIH69861.1"/>
    </source>
</evidence>
<keyword evidence="2" id="KW-1133">Transmembrane helix</keyword>
<dbReference type="AlphaFoldDB" id="A0A832RYU7"/>
<evidence type="ECO:0000256" key="2">
    <source>
        <dbReference type="SAM" id="Phobius"/>
    </source>
</evidence>
<feature type="domain" description="DUF58" evidence="3">
    <location>
        <begin position="200"/>
        <end position="310"/>
    </location>
</feature>